<protein>
    <submittedName>
        <fullName evidence="2">Flp family type IVb pilin</fullName>
    </submittedName>
</protein>
<evidence type="ECO:0000313" key="2">
    <source>
        <dbReference type="EMBL" id="TCJ17982.1"/>
    </source>
</evidence>
<keyword evidence="1" id="KW-0472">Membrane</keyword>
<dbReference type="InterPro" id="IPR007047">
    <property type="entry name" value="Flp_Fap"/>
</dbReference>
<feature type="transmembrane region" description="Helical" evidence="1">
    <location>
        <begin position="20"/>
        <end position="39"/>
    </location>
</feature>
<dbReference type="Pfam" id="PF04964">
    <property type="entry name" value="Flp_Fap"/>
    <property type="match status" value="1"/>
</dbReference>
<organism evidence="2 3">
    <name type="scientific">Parasulfuritortus cantonensis</name>
    <dbReference type="NCBI Taxonomy" id="2528202"/>
    <lineage>
        <taxon>Bacteria</taxon>
        <taxon>Pseudomonadati</taxon>
        <taxon>Pseudomonadota</taxon>
        <taxon>Betaproteobacteria</taxon>
        <taxon>Nitrosomonadales</taxon>
        <taxon>Thiobacillaceae</taxon>
        <taxon>Parasulfuritortus</taxon>
    </lineage>
</organism>
<evidence type="ECO:0000313" key="3">
    <source>
        <dbReference type="Proteomes" id="UP000295443"/>
    </source>
</evidence>
<gene>
    <name evidence="2" type="ORF">EZJ19_03495</name>
</gene>
<dbReference type="EMBL" id="SJZB01000013">
    <property type="protein sequence ID" value="TCJ17982.1"/>
    <property type="molecule type" value="Genomic_DNA"/>
</dbReference>
<keyword evidence="1" id="KW-0812">Transmembrane</keyword>
<reference evidence="2 3" key="1">
    <citation type="submission" date="2019-03" db="EMBL/GenBank/DDBJ databases">
        <title>Genome sequence of Thiobacillaceae bacterium LSR1, a sulfur-oxidizing bacterium isolated from freshwater sediment.</title>
        <authorList>
            <person name="Li S."/>
        </authorList>
    </citation>
    <scope>NUCLEOTIDE SEQUENCE [LARGE SCALE GENOMIC DNA]</scope>
    <source>
        <strain evidence="2 3">LSR1</strain>
    </source>
</reference>
<proteinExistence type="predicted"/>
<keyword evidence="3" id="KW-1185">Reference proteome</keyword>
<evidence type="ECO:0000256" key="1">
    <source>
        <dbReference type="SAM" id="Phobius"/>
    </source>
</evidence>
<accession>A0A4V2NWN3</accession>
<dbReference type="Proteomes" id="UP000295443">
    <property type="component" value="Unassembled WGS sequence"/>
</dbReference>
<dbReference type="AlphaFoldDB" id="A0A4V2NWN3"/>
<keyword evidence="1" id="KW-1133">Transmembrane helix</keyword>
<sequence length="56" mass="5901">MWNAIKQFARDEEGATAIEYGLMAALIAVVIIGVVTDIGEALVTKFTSIVTALTSS</sequence>
<comment type="caution">
    <text evidence="2">The sequence shown here is derived from an EMBL/GenBank/DDBJ whole genome shotgun (WGS) entry which is preliminary data.</text>
</comment>
<dbReference type="RefSeq" id="WP_131444901.1">
    <property type="nucleotide sequence ID" value="NZ_SJZB01000013.1"/>
</dbReference>
<name>A0A4V2NWN3_9PROT</name>